<feature type="transmembrane region" description="Helical" evidence="1">
    <location>
        <begin position="12"/>
        <end position="30"/>
    </location>
</feature>
<dbReference type="Proteomes" id="UP001240150">
    <property type="component" value="Chromosome"/>
</dbReference>
<evidence type="ECO:0000313" key="4">
    <source>
        <dbReference type="Proteomes" id="UP001240150"/>
    </source>
</evidence>
<sequence>MPRWSRQPRFWFGVSLVVLLLLVCALAWFLQHQGLDRADKWASVVFGGAGTAAVVVGALSWLWRLGGPRAVPVGDDTTVALDWLAGAQREQWQAEQAARRVRDPWPLNVRWLSSARAQAVMASWASVRGRPGAAPAELAGEYAGIADLFTVPGGPRRLVVLGEPGAGKSMLVVHLALQLLARRTAHEPVPVVLSAAGWNPVLGLDDWVAEQIVMIDRRLARQVPGPGGAPRSLARDLVARGLILPVLDGLDEMADSLQQAAIRGIAQSAGTGHGLVVTCRTRPYEAAVAGSGPVPAAAVVEIQPVAARAAARHLADSAALTDRRWQPVVVHLTEVPDAPLARALSTPLMIWLARTVYQDPVRDPGELLTAGWATTRGGIEQHLLEHLVGAAYASALGRYPARTAEDAARVRRWLGTVAAHLREQRTYELAWWHFNELRPVPDAQFVSVAFSVIVALFTACAAMPAGMAAFDHGRVSPWLMSWYSGATIGLVTAYARLLFTDRSVPRQLTLAGAVTMYLVVGAPLGVVATLAGQPVVGLGLMLSAGTVSALVAGSSVAAAATRPSRSLHVDRRTALVAGLTAGLATGFLCAVALGDSSPGIWAAIAVIAAAAVVSFSAWGQFCLARLVSAVAGGMPLRMMGALEEAHARGVLRRAGGVYQFRHNLLQDHLATHR</sequence>
<feature type="transmembrane region" description="Helical" evidence="1">
    <location>
        <begin position="599"/>
        <end position="618"/>
    </location>
</feature>
<feature type="transmembrane region" description="Helical" evidence="1">
    <location>
        <begin position="511"/>
        <end position="532"/>
    </location>
</feature>
<gene>
    <name evidence="3" type="ORF">ACTOB_004337</name>
</gene>
<keyword evidence="1" id="KW-0812">Transmembrane</keyword>
<name>A0ABY8WU99_9ACTN</name>
<dbReference type="RefSeq" id="WP_284922151.1">
    <property type="nucleotide sequence ID" value="NZ_CP126980.1"/>
</dbReference>
<feature type="transmembrane region" description="Helical" evidence="1">
    <location>
        <begin position="42"/>
        <end position="63"/>
    </location>
</feature>
<evidence type="ECO:0000256" key="1">
    <source>
        <dbReference type="SAM" id="Phobius"/>
    </source>
</evidence>
<evidence type="ECO:0000313" key="3">
    <source>
        <dbReference type="EMBL" id="WIN00622.1"/>
    </source>
</evidence>
<accession>A0ABY8WU99</accession>
<feature type="transmembrane region" description="Helical" evidence="1">
    <location>
        <begin position="445"/>
        <end position="470"/>
    </location>
</feature>
<keyword evidence="1" id="KW-0472">Membrane</keyword>
<keyword evidence="4" id="KW-1185">Reference proteome</keyword>
<dbReference type="EMBL" id="CP126980">
    <property type="protein sequence ID" value="WIN00622.1"/>
    <property type="molecule type" value="Genomic_DNA"/>
</dbReference>
<feature type="transmembrane region" description="Helical" evidence="1">
    <location>
        <begin position="538"/>
        <end position="561"/>
    </location>
</feature>
<feature type="transmembrane region" description="Helical" evidence="1">
    <location>
        <begin position="482"/>
        <end position="499"/>
    </location>
</feature>
<dbReference type="InterPro" id="IPR027417">
    <property type="entry name" value="P-loop_NTPase"/>
</dbReference>
<proteinExistence type="predicted"/>
<evidence type="ECO:0000259" key="2">
    <source>
        <dbReference type="Pfam" id="PF05729"/>
    </source>
</evidence>
<feature type="transmembrane region" description="Helical" evidence="1">
    <location>
        <begin position="573"/>
        <end position="593"/>
    </location>
</feature>
<dbReference type="Gene3D" id="3.40.50.300">
    <property type="entry name" value="P-loop containing nucleotide triphosphate hydrolases"/>
    <property type="match status" value="1"/>
</dbReference>
<dbReference type="InterPro" id="IPR007111">
    <property type="entry name" value="NACHT_NTPase"/>
</dbReference>
<dbReference type="SUPFAM" id="SSF52540">
    <property type="entry name" value="P-loop containing nucleoside triphosphate hydrolases"/>
    <property type="match status" value="1"/>
</dbReference>
<feature type="domain" description="NACHT" evidence="2">
    <location>
        <begin position="156"/>
        <end position="284"/>
    </location>
</feature>
<protein>
    <submittedName>
        <fullName evidence="3">NACHT domain-containing protein</fullName>
    </submittedName>
</protein>
<organism evidence="3 4">
    <name type="scientific">Actinoplanes oblitus</name>
    <dbReference type="NCBI Taxonomy" id="3040509"/>
    <lineage>
        <taxon>Bacteria</taxon>
        <taxon>Bacillati</taxon>
        <taxon>Actinomycetota</taxon>
        <taxon>Actinomycetes</taxon>
        <taxon>Micromonosporales</taxon>
        <taxon>Micromonosporaceae</taxon>
        <taxon>Actinoplanes</taxon>
    </lineage>
</organism>
<reference evidence="3 4" key="1">
    <citation type="submission" date="2023-06" db="EMBL/GenBank/DDBJ databases">
        <authorList>
            <person name="Yushchuk O."/>
            <person name="Binda E."/>
            <person name="Ruckert-Reed C."/>
            <person name="Fedorenko V."/>
            <person name="Kalinowski J."/>
            <person name="Marinelli F."/>
        </authorList>
    </citation>
    <scope>NUCLEOTIDE SEQUENCE [LARGE SCALE GENOMIC DNA]</scope>
    <source>
        <strain evidence="3 4">NRRL 3884</strain>
    </source>
</reference>
<dbReference type="Pfam" id="PF05729">
    <property type="entry name" value="NACHT"/>
    <property type="match status" value="1"/>
</dbReference>
<keyword evidence="1" id="KW-1133">Transmembrane helix</keyword>